<dbReference type="InterPro" id="IPR019752">
    <property type="entry name" value="Pyrv/ketoisovalerate_OxRed_cat"/>
</dbReference>
<dbReference type="AlphaFoldDB" id="A0A7C4VQH0"/>
<accession>A0A7C4VQH0</accession>
<organism evidence="3">
    <name type="scientific">Desulfatirhabdium butyrativorans</name>
    <dbReference type="NCBI Taxonomy" id="340467"/>
    <lineage>
        <taxon>Bacteria</taxon>
        <taxon>Pseudomonadati</taxon>
        <taxon>Thermodesulfobacteriota</taxon>
        <taxon>Desulfobacteria</taxon>
        <taxon>Desulfobacterales</taxon>
        <taxon>Desulfatirhabdiaceae</taxon>
        <taxon>Desulfatirhabdium</taxon>
    </lineage>
</organism>
<dbReference type="Gene3D" id="3.40.920.10">
    <property type="entry name" value="Pyruvate-ferredoxin oxidoreductase, PFOR, domain III"/>
    <property type="match status" value="1"/>
</dbReference>
<name>A0A7C4VQH0_9BACT</name>
<dbReference type="GO" id="GO:0016903">
    <property type="term" value="F:oxidoreductase activity, acting on the aldehyde or oxo group of donors"/>
    <property type="evidence" value="ECO:0007669"/>
    <property type="project" value="InterPro"/>
</dbReference>
<feature type="domain" description="Pyruvate/ketoisovalerate oxidoreductase catalytic" evidence="2">
    <location>
        <begin position="12"/>
        <end position="187"/>
    </location>
</feature>
<gene>
    <name evidence="3" type="ORF">ENS29_10700</name>
</gene>
<dbReference type="PANTHER" id="PTHR43854:SF1">
    <property type="entry name" value="INDOLEPYRUVATE OXIDOREDUCTASE SUBUNIT IORB"/>
    <property type="match status" value="1"/>
</dbReference>
<proteinExistence type="predicted"/>
<evidence type="ECO:0000259" key="2">
    <source>
        <dbReference type="Pfam" id="PF01558"/>
    </source>
</evidence>
<protein>
    <submittedName>
        <fullName evidence="3">Pyruvate ferredoxin oxidoreductase</fullName>
    </submittedName>
</protein>
<evidence type="ECO:0000313" key="3">
    <source>
        <dbReference type="EMBL" id="HGU33310.1"/>
    </source>
</evidence>
<comment type="caution">
    <text evidence="3">The sequence shown here is derived from an EMBL/GenBank/DDBJ whole genome shotgun (WGS) entry which is preliminary data.</text>
</comment>
<evidence type="ECO:0000256" key="1">
    <source>
        <dbReference type="ARBA" id="ARBA00023002"/>
    </source>
</evidence>
<dbReference type="InterPro" id="IPR002869">
    <property type="entry name" value="Pyrv_flavodox_OxRed_cen"/>
</dbReference>
<reference evidence="3" key="1">
    <citation type="journal article" date="2020" name="mSystems">
        <title>Genome- and Community-Level Interaction Insights into Carbon Utilization and Element Cycling Functions of Hydrothermarchaeota in Hydrothermal Sediment.</title>
        <authorList>
            <person name="Zhou Z."/>
            <person name="Liu Y."/>
            <person name="Xu W."/>
            <person name="Pan J."/>
            <person name="Luo Z.H."/>
            <person name="Li M."/>
        </authorList>
    </citation>
    <scope>NUCLEOTIDE SEQUENCE [LARGE SCALE GENOMIC DNA]</scope>
    <source>
        <strain evidence="3">SpSt-477</strain>
    </source>
</reference>
<dbReference type="PANTHER" id="PTHR43854">
    <property type="entry name" value="INDOLEPYRUVATE OXIDOREDUCTASE SUBUNIT IORB"/>
    <property type="match status" value="1"/>
</dbReference>
<dbReference type="InterPro" id="IPR052198">
    <property type="entry name" value="IorB_Oxidoreductase"/>
</dbReference>
<sequence>MMGFNVYMCGVGGQGIGMLSEVLLRAADHAGFRVKAVDTHGLAQRGGVVVSHLRIGDDVFSPLIPEGQADLVIGLEIHEAFRALQYMQKLGSTLLFYHACWQPLPVRLGQDQPLGLETIEDAAREKRVRVFIVRDPKLTDSRMQNMVILGQIDRLQMIPGISKAHYLSAMEDLMEGGMLTENRGVFDQNTTA</sequence>
<dbReference type="EMBL" id="DSUH01000247">
    <property type="protein sequence ID" value="HGU33310.1"/>
    <property type="molecule type" value="Genomic_DNA"/>
</dbReference>
<dbReference type="Pfam" id="PF01558">
    <property type="entry name" value="POR"/>
    <property type="match status" value="1"/>
</dbReference>
<dbReference type="SUPFAM" id="SSF53323">
    <property type="entry name" value="Pyruvate-ferredoxin oxidoreductase, PFOR, domain III"/>
    <property type="match status" value="1"/>
</dbReference>
<keyword evidence="3" id="KW-0670">Pyruvate</keyword>
<keyword evidence="1" id="KW-0560">Oxidoreductase</keyword>